<evidence type="ECO:0000313" key="2">
    <source>
        <dbReference type="Proteomes" id="UP001596550"/>
    </source>
</evidence>
<protein>
    <recommendedName>
        <fullName evidence="3">DUF3828 domain-containing protein</fullName>
    </recommendedName>
</protein>
<evidence type="ECO:0008006" key="3">
    <source>
        <dbReference type="Google" id="ProtNLM"/>
    </source>
</evidence>
<accession>A0ABW2LSS9</accession>
<organism evidence="1 2">
    <name type="scientific">Chryseobacterium zhengzhouense</name>
    <dbReference type="NCBI Taxonomy" id="1636086"/>
    <lineage>
        <taxon>Bacteria</taxon>
        <taxon>Pseudomonadati</taxon>
        <taxon>Bacteroidota</taxon>
        <taxon>Flavobacteriia</taxon>
        <taxon>Flavobacteriales</taxon>
        <taxon>Weeksellaceae</taxon>
        <taxon>Chryseobacterium group</taxon>
        <taxon>Chryseobacterium</taxon>
    </lineage>
</organism>
<dbReference type="EMBL" id="JBHTCR010000001">
    <property type="protein sequence ID" value="MFC7345237.1"/>
    <property type="molecule type" value="Genomic_DNA"/>
</dbReference>
<reference evidence="2" key="1">
    <citation type="journal article" date="2019" name="Int. J. Syst. Evol. Microbiol.">
        <title>The Global Catalogue of Microorganisms (GCM) 10K type strain sequencing project: providing services to taxonomists for standard genome sequencing and annotation.</title>
        <authorList>
            <consortium name="The Broad Institute Genomics Platform"/>
            <consortium name="The Broad Institute Genome Sequencing Center for Infectious Disease"/>
            <person name="Wu L."/>
            <person name="Ma J."/>
        </authorList>
    </citation>
    <scope>NUCLEOTIDE SEQUENCE [LARGE SCALE GENOMIC DNA]</scope>
    <source>
        <strain evidence="2">CCUG 54781</strain>
    </source>
</reference>
<dbReference type="Proteomes" id="UP001596550">
    <property type="component" value="Unassembled WGS sequence"/>
</dbReference>
<proteinExistence type="predicted"/>
<sequence length="163" mass="19340">MKKIILALAIISSLQLSSQKHYTKISSSKIDQDRINLSENFIRDYYRKCSNKDYSQFTNFTLDKRLERILYDDYERKCEEVNKNGKIMHLKFNSAYIKDYTKNSDPVELIVFDADLENAPELKYINVWIYRDQNIINNILTSTEKPFSKSKKKNPPFRSGFSR</sequence>
<comment type="caution">
    <text evidence="1">The sequence shown here is derived from an EMBL/GenBank/DDBJ whole genome shotgun (WGS) entry which is preliminary data.</text>
</comment>
<keyword evidence="2" id="KW-1185">Reference proteome</keyword>
<gene>
    <name evidence="1" type="ORF">ACFQO9_00725</name>
</gene>
<dbReference type="RefSeq" id="WP_378171905.1">
    <property type="nucleotide sequence ID" value="NZ_JBHTCR010000001.1"/>
</dbReference>
<name>A0ABW2LSS9_9FLAO</name>
<evidence type="ECO:0000313" key="1">
    <source>
        <dbReference type="EMBL" id="MFC7345237.1"/>
    </source>
</evidence>